<feature type="compositionally biased region" description="Basic residues" evidence="2">
    <location>
        <begin position="25"/>
        <end position="40"/>
    </location>
</feature>
<evidence type="ECO:0000256" key="2">
    <source>
        <dbReference type="SAM" id="MobiDB-lite"/>
    </source>
</evidence>
<feature type="domain" description="Choline kinase N-terminal" evidence="3">
    <location>
        <begin position="79"/>
        <end position="121"/>
    </location>
</feature>
<evidence type="ECO:0000259" key="3">
    <source>
        <dbReference type="Pfam" id="PF04428"/>
    </source>
</evidence>
<evidence type="ECO:0000313" key="5">
    <source>
        <dbReference type="Proteomes" id="UP001162090"/>
    </source>
</evidence>
<dbReference type="GO" id="GO:0004103">
    <property type="term" value="F:choline kinase activity"/>
    <property type="evidence" value="ECO:0007669"/>
    <property type="project" value="TreeGrafter"/>
</dbReference>
<dbReference type="CDD" id="cd05157">
    <property type="entry name" value="ETNK_euk"/>
    <property type="match status" value="1"/>
</dbReference>
<dbReference type="Gene3D" id="3.30.200.20">
    <property type="entry name" value="Phosphorylase Kinase, domain 1"/>
    <property type="match status" value="1"/>
</dbReference>
<dbReference type="PANTHER" id="PTHR22603:SF93">
    <property type="entry name" value="RE24176P"/>
    <property type="match status" value="1"/>
</dbReference>
<dbReference type="InterPro" id="IPR007521">
    <property type="entry name" value="Choline_kin_N"/>
</dbReference>
<feature type="region of interest" description="Disordered" evidence="2">
    <location>
        <begin position="21"/>
        <end position="40"/>
    </location>
</feature>
<feature type="compositionally biased region" description="Acidic residues" evidence="2">
    <location>
        <begin position="477"/>
        <end position="486"/>
    </location>
</feature>
<organism evidence="4 5">
    <name type="scientific">Saccharomyces uvarum</name>
    <name type="common">Yeast</name>
    <name type="synonym">Saccharomyces bayanus var. uvarum</name>
    <dbReference type="NCBI Taxonomy" id="230603"/>
    <lineage>
        <taxon>Eukaryota</taxon>
        <taxon>Fungi</taxon>
        <taxon>Dikarya</taxon>
        <taxon>Ascomycota</taxon>
        <taxon>Saccharomycotina</taxon>
        <taxon>Saccharomycetes</taxon>
        <taxon>Saccharomycetales</taxon>
        <taxon>Saccharomycetaceae</taxon>
        <taxon>Saccharomyces</taxon>
    </lineage>
</organism>
<proteinExistence type="inferred from homology"/>
<dbReference type="Gene3D" id="3.90.1200.10">
    <property type="match status" value="1"/>
</dbReference>
<comment type="similarity">
    <text evidence="1">Belongs to the choline/ethanolamine kinase family.</text>
</comment>
<dbReference type="SUPFAM" id="SSF56112">
    <property type="entry name" value="Protein kinase-like (PK-like)"/>
    <property type="match status" value="1"/>
</dbReference>
<feature type="region of interest" description="Disordered" evidence="2">
    <location>
        <begin position="466"/>
        <end position="486"/>
    </location>
</feature>
<evidence type="ECO:0000256" key="1">
    <source>
        <dbReference type="ARBA" id="ARBA00038211"/>
    </source>
</evidence>
<reference evidence="4" key="1">
    <citation type="submission" date="2022-10" db="EMBL/GenBank/DDBJ databases">
        <authorList>
            <person name="Byrne P K."/>
        </authorList>
    </citation>
    <scope>NUCLEOTIDE SEQUENCE</scope>
    <source>
        <strain evidence="4">CBS7001</strain>
    </source>
</reference>
<dbReference type="Pfam" id="PF01633">
    <property type="entry name" value="Choline_kinase"/>
    <property type="match status" value="1"/>
</dbReference>
<accession>A0AA35JB36</accession>
<dbReference type="EMBL" id="OX365913">
    <property type="protein sequence ID" value="CAI4055486.1"/>
    <property type="molecule type" value="Genomic_DNA"/>
</dbReference>
<dbReference type="GO" id="GO:0004305">
    <property type="term" value="F:ethanolamine kinase activity"/>
    <property type="evidence" value="ECO:0007669"/>
    <property type="project" value="TreeGrafter"/>
</dbReference>
<dbReference type="GO" id="GO:0005737">
    <property type="term" value="C:cytoplasm"/>
    <property type="evidence" value="ECO:0007669"/>
    <property type="project" value="TreeGrafter"/>
</dbReference>
<gene>
    <name evidence="4" type="primary">SUVC02G2750</name>
    <name evidence="4" type="ORF">SUVC_02G2750</name>
</gene>
<dbReference type="Proteomes" id="UP001162090">
    <property type="component" value="Chromosome 2"/>
</dbReference>
<dbReference type="GO" id="GO:0006646">
    <property type="term" value="P:phosphatidylethanolamine biosynthetic process"/>
    <property type="evidence" value="ECO:0007669"/>
    <property type="project" value="TreeGrafter"/>
</dbReference>
<sequence>MYSNYSLASNDAMSRTYLVGTASPKRSKKKHQQARYSKSPKRVIHSINADNVSVLEFKNDLSTASSNGDGDAASGSWKSQASNDFIKLAYVNSKLDPSLPSKYFKQDIINILQSLEIPGWSINEPENYSLNRDLLTLTKIKGALTNVIYKIHYPNLPPLLMRIFGDNVDSIIDREYELKIISRLSLYNLGPKLEGYFQNGRFEKYIEGSRTSTQADFIDRDTSMKIARKFKELHCTIPLTPTERSDEPSCWKTFDQWINLIDTRKEWVSDTESINENLRCSSWEFFLKSFKSYKHWLYNDSAFTSKLLRGDDKDCMINTGLKMVFCHNDLQHGNLLFTNKDGDKASMNDLTIIDYEYAGANPVVFDLSNHLNEWMQDYNDIHSFKSHVDKYPKEEDILVFAQSYINHMNGEQVGIDSQAVRTLYNLIIEWRPCAQLFWCLWALLQSGKLLPQQLIEDKHSTHEEKVPYSESCTLTSDNDEDEEDGSYDDIQDDSFNYLGFCKEKMSVFWGDLIAMGIIGKDCPDVGKIDYLDTMFLF</sequence>
<dbReference type="Pfam" id="PF04428">
    <property type="entry name" value="Choline_kin_N"/>
    <property type="match status" value="1"/>
</dbReference>
<dbReference type="AlphaFoldDB" id="A0AA35JB36"/>
<name>A0AA35JB36_SACUV</name>
<evidence type="ECO:0000313" key="4">
    <source>
        <dbReference type="EMBL" id="CAI4055486.1"/>
    </source>
</evidence>
<dbReference type="InterPro" id="IPR011009">
    <property type="entry name" value="Kinase-like_dom_sf"/>
</dbReference>
<dbReference type="PANTHER" id="PTHR22603">
    <property type="entry name" value="CHOLINE/ETHANOALAMINE KINASE"/>
    <property type="match status" value="1"/>
</dbReference>
<protein>
    <recommendedName>
        <fullName evidence="3">Choline kinase N-terminal domain-containing protein</fullName>
    </recommendedName>
</protein>